<dbReference type="PRINTS" id="PR00079">
    <property type="entry name" value="G6PDHDRGNASE"/>
</dbReference>
<comment type="pathway">
    <text evidence="1 7">Carbohydrate degradation; pentose phosphate pathway; D-ribulose 5-phosphate from D-glucose 6-phosphate (oxidative stage): step 1/3.</text>
</comment>
<dbReference type="PANTHER" id="PTHR23429">
    <property type="entry name" value="GLUCOSE-6-PHOSPHATE 1-DEHYDROGENASE G6PD"/>
    <property type="match status" value="1"/>
</dbReference>
<feature type="binding site" evidence="7">
    <location>
        <position position="51"/>
    </location>
    <ligand>
        <name>NADP(+)</name>
        <dbReference type="ChEBI" id="CHEBI:58349"/>
    </ligand>
</feature>
<feature type="active site" description="Proton acceptor" evidence="7">
    <location>
        <position position="241"/>
    </location>
</feature>
<dbReference type="Gene3D" id="3.40.50.720">
    <property type="entry name" value="NAD(P)-binding Rossmann-like Domain"/>
    <property type="match status" value="1"/>
</dbReference>
<sequence>MVSRVIPVDTFDLVIFGGTGDLARRKILPGLFRRFCAGQIPSDARIIGAARGEMDNDAYREIVAEAVREFSGSHHCEDGTLEGFLEKLSYAHVDARGEDGWETLKQLMSRDGRIEAFYFSVAPGLFGDIAKRLHAHGMVSPTCRVVVEKPFGRDLQSARELNQTLAQHFDESQIYRIDHYLGKETVQNLMAVRFGNVLFEPLWNSQYIDHIQITVAETVGVGGRGEYYDRSGAMRDMVQNHLMQLLCLIAMEPPAKFDPDAVRDEKLKVIRALEPVMPHHVVRGQYMAGEDEDAHPDYRTAVGDPRSKTESFIAMKVNLANWRWAGTPFYLRTGKRMSARSSEIAVVFKPLPHTIFEDVEHGTNRNVLAIQLQPNEGITMDVTIKEPGPGGMRLIDVPLDMTFAEALGPEVEDPPDAYERLIMDVIRGNQTLFMRGDEVEAAWAWTDPIIAGWEARGDVPKPYESGGSGPVEADQLMARDGLIWREITQKRRRM</sequence>
<dbReference type="PROSITE" id="PS00069">
    <property type="entry name" value="G6P_DEHYDROGENASE"/>
    <property type="match status" value="1"/>
</dbReference>
<evidence type="ECO:0000256" key="6">
    <source>
        <dbReference type="ARBA" id="ARBA00023277"/>
    </source>
</evidence>
<dbReference type="InterPro" id="IPR022674">
    <property type="entry name" value="G6P_DH_NAD-bd"/>
</dbReference>
<name>A0A4S4NQW2_9RHOB</name>
<keyword evidence="5 7" id="KW-0560">Oxidoreductase</keyword>
<feature type="domain" description="Glucose-6-phosphate dehydrogenase C-terminal" evidence="9">
    <location>
        <begin position="190"/>
        <end position="485"/>
    </location>
</feature>
<accession>A0A4S4NQW2</accession>
<dbReference type="GO" id="GO:0005829">
    <property type="term" value="C:cytosol"/>
    <property type="evidence" value="ECO:0007669"/>
    <property type="project" value="TreeGrafter"/>
</dbReference>
<evidence type="ECO:0000256" key="7">
    <source>
        <dbReference type="HAMAP-Rule" id="MF_00966"/>
    </source>
</evidence>
<protein>
    <recommendedName>
        <fullName evidence="7">Glucose-6-phosphate 1-dehydrogenase</fullName>
        <shortName evidence="7">G6PD</shortName>
        <ecNumber evidence="7">1.1.1.49</ecNumber>
    </recommendedName>
</protein>
<organism evidence="10 11">
    <name type="scientific">Aliishimia ponticola</name>
    <dbReference type="NCBI Taxonomy" id="2499833"/>
    <lineage>
        <taxon>Bacteria</taxon>
        <taxon>Pseudomonadati</taxon>
        <taxon>Pseudomonadota</taxon>
        <taxon>Alphaproteobacteria</taxon>
        <taxon>Rhodobacterales</taxon>
        <taxon>Paracoccaceae</taxon>
        <taxon>Aliishimia</taxon>
    </lineage>
</organism>
<dbReference type="Pfam" id="PF02781">
    <property type="entry name" value="G6PD_C"/>
    <property type="match status" value="1"/>
</dbReference>
<dbReference type="InterPro" id="IPR019796">
    <property type="entry name" value="G6P_DH_AS"/>
</dbReference>
<dbReference type="PANTHER" id="PTHR23429:SF0">
    <property type="entry name" value="GLUCOSE-6-PHOSPHATE 1-DEHYDROGENASE"/>
    <property type="match status" value="1"/>
</dbReference>
<feature type="binding site" evidence="7">
    <location>
        <position position="183"/>
    </location>
    <ligand>
        <name>substrate</name>
    </ligand>
</feature>
<dbReference type="InterPro" id="IPR001282">
    <property type="entry name" value="G6P_DH"/>
</dbReference>
<evidence type="ECO:0000256" key="1">
    <source>
        <dbReference type="ARBA" id="ARBA00004937"/>
    </source>
</evidence>
<dbReference type="EC" id="1.1.1.49" evidence="7"/>
<gene>
    <name evidence="7 10" type="primary">zwf</name>
    <name evidence="10" type="ORF">E4Z66_03250</name>
</gene>
<comment type="similarity">
    <text evidence="2 7">Belongs to the glucose-6-phosphate dehydrogenase family.</text>
</comment>
<dbReference type="HAMAP" id="MF_00966">
    <property type="entry name" value="G6PD"/>
    <property type="match status" value="1"/>
</dbReference>
<comment type="function">
    <text evidence="7">Catalyzes the oxidation of glucose 6-phosphate to 6-phosphogluconolactone.</text>
</comment>
<dbReference type="InterPro" id="IPR022675">
    <property type="entry name" value="G6P_DH_C"/>
</dbReference>
<dbReference type="GO" id="GO:0050661">
    <property type="term" value="F:NADP binding"/>
    <property type="evidence" value="ECO:0007669"/>
    <property type="project" value="UniProtKB-UniRule"/>
</dbReference>
<evidence type="ECO:0000313" key="11">
    <source>
        <dbReference type="Proteomes" id="UP000306602"/>
    </source>
</evidence>
<dbReference type="GO" id="GO:0009051">
    <property type="term" value="P:pentose-phosphate shunt, oxidative branch"/>
    <property type="evidence" value="ECO:0007669"/>
    <property type="project" value="TreeGrafter"/>
</dbReference>
<feature type="binding site" evidence="7">
    <location>
        <position position="179"/>
    </location>
    <ligand>
        <name>substrate</name>
    </ligand>
</feature>
<evidence type="ECO:0000256" key="5">
    <source>
        <dbReference type="ARBA" id="ARBA00023002"/>
    </source>
</evidence>
<dbReference type="PIRSF" id="PIRSF000110">
    <property type="entry name" value="G6PD"/>
    <property type="match status" value="1"/>
</dbReference>
<feature type="domain" description="Glucose-6-phosphate dehydrogenase NAD-binding" evidence="8">
    <location>
        <begin position="14"/>
        <end position="188"/>
    </location>
</feature>
<keyword evidence="4 7" id="KW-0521">NADP</keyword>
<feature type="binding site" evidence="7">
    <location>
        <position position="217"/>
    </location>
    <ligand>
        <name>substrate</name>
    </ligand>
</feature>
<dbReference type="SUPFAM" id="SSF51735">
    <property type="entry name" value="NAD(P)-binding Rossmann-fold domains"/>
    <property type="match status" value="1"/>
</dbReference>
<feature type="binding site" evidence="7">
    <location>
        <position position="149"/>
    </location>
    <ligand>
        <name>NADP(+)</name>
        <dbReference type="ChEBI" id="CHEBI:58349"/>
    </ligand>
</feature>
<dbReference type="Proteomes" id="UP000306602">
    <property type="component" value="Unassembled WGS sequence"/>
</dbReference>
<comment type="catalytic activity">
    <reaction evidence="7">
        <text>D-glucose 6-phosphate + NADP(+) = 6-phospho-D-glucono-1,5-lactone + NADPH + H(+)</text>
        <dbReference type="Rhea" id="RHEA:15841"/>
        <dbReference type="ChEBI" id="CHEBI:15378"/>
        <dbReference type="ChEBI" id="CHEBI:57783"/>
        <dbReference type="ChEBI" id="CHEBI:57955"/>
        <dbReference type="ChEBI" id="CHEBI:58349"/>
        <dbReference type="ChEBI" id="CHEBI:61548"/>
        <dbReference type="EC" id="1.1.1.49"/>
    </reaction>
</comment>
<feature type="binding site" evidence="7">
    <location>
        <position position="236"/>
    </location>
    <ligand>
        <name>substrate</name>
    </ligand>
</feature>
<feature type="binding site" evidence="7">
    <location>
        <position position="335"/>
    </location>
    <ligand>
        <name>substrate</name>
    </ligand>
</feature>
<evidence type="ECO:0000259" key="9">
    <source>
        <dbReference type="Pfam" id="PF02781"/>
    </source>
</evidence>
<proteinExistence type="inferred from homology"/>
<dbReference type="NCBIfam" id="TIGR00871">
    <property type="entry name" value="zwf"/>
    <property type="match status" value="1"/>
</dbReference>
<keyword evidence="11" id="KW-1185">Reference proteome</keyword>
<dbReference type="UniPathway" id="UPA00115">
    <property type="reaction ID" value="UER00408"/>
</dbReference>
<evidence type="ECO:0000259" key="8">
    <source>
        <dbReference type="Pfam" id="PF00479"/>
    </source>
</evidence>
<dbReference type="RefSeq" id="WP_136461493.1">
    <property type="nucleotide sequence ID" value="NZ_SRKY01000001.1"/>
</dbReference>
<comment type="caution">
    <text evidence="10">The sequence shown here is derived from an EMBL/GenBank/DDBJ whole genome shotgun (WGS) entry which is preliminary data.</text>
</comment>
<reference evidence="10 11" key="1">
    <citation type="submission" date="2019-04" db="EMBL/GenBank/DDBJ databases">
        <title>Shimia ponticola sp. nov., isolated from seawater.</title>
        <authorList>
            <person name="Kim Y.-O."/>
            <person name="Yoon J.-H."/>
        </authorList>
    </citation>
    <scope>NUCLEOTIDE SEQUENCE [LARGE SCALE GENOMIC DNA]</scope>
    <source>
        <strain evidence="10 11">MYP11</strain>
    </source>
</reference>
<keyword evidence="6 7" id="KW-0119">Carbohydrate metabolism</keyword>
<dbReference type="Gene3D" id="3.30.360.10">
    <property type="entry name" value="Dihydrodipicolinate Reductase, domain 2"/>
    <property type="match status" value="1"/>
</dbReference>
<evidence type="ECO:0000256" key="3">
    <source>
        <dbReference type="ARBA" id="ARBA00022526"/>
    </source>
</evidence>
<evidence type="ECO:0000256" key="4">
    <source>
        <dbReference type="ARBA" id="ARBA00022857"/>
    </source>
</evidence>
<dbReference type="OrthoDB" id="9802739at2"/>
<dbReference type="Pfam" id="PF00479">
    <property type="entry name" value="G6PD_N"/>
    <property type="match status" value="1"/>
</dbReference>
<dbReference type="InterPro" id="IPR036291">
    <property type="entry name" value="NAD(P)-bd_dom_sf"/>
</dbReference>
<comment type="caution">
    <text evidence="7">Lacks conserved residue(s) required for the propagation of feature annotation.</text>
</comment>
<dbReference type="AlphaFoldDB" id="A0A4S4NQW2"/>
<dbReference type="SUPFAM" id="SSF55347">
    <property type="entry name" value="Glyceraldehyde-3-phosphate dehydrogenase-like, C-terminal domain"/>
    <property type="match status" value="1"/>
</dbReference>
<keyword evidence="3 7" id="KW-0313">Glucose metabolism</keyword>
<evidence type="ECO:0000256" key="2">
    <source>
        <dbReference type="ARBA" id="ARBA00009975"/>
    </source>
</evidence>
<evidence type="ECO:0000313" key="10">
    <source>
        <dbReference type="EMBL" id="THH38600.1"/>
    </source>
</evidence>
<dbReference type="EMBL" id="SRKY01000001">
    <property type="protein sequence ID" value="THH38600.1"/>
    <property type="molecule type" value="Genomic_DNA"/>
</dbReference>
<dbReference type="GO" id="GO:0006006">
    <property type="term" value="P:glucose metabolic process"/>
    <property type="evidence" value="ECO:0007669"/>
    <property type="project" value="UniProtKB-KW"/>
</dbReference>
<feature type="binding site" evidence="7">
    <location>
        <begin position="17"/>
        <end position="24"/>
    </location>
    <ligand>
        <name>NADP(+)</name>
        <dbReference type="ChEBI" id="CHEBI:58349"/>
    </ligand>
</feature>
<dbReference type="GO" id="GO:0004345">
    <property type="term" value="F:glucose-6-phosphate dehydrogenase activity"/>
    <property type="evidence" value="ECO:0007669"/>
    <property type="project" value="UniProtKB-UniRule"/>
</dbReference>